<reference evidence="1" key="1">
    <citation type="submission" date="2019-09" db="EMBL/GenBank/DDBJ databases">
        <authorList>
            <person name="Teo W.F.A."/>
            <person name="Duangmal K."/>
        </authorList>
    </citation>
    <scope>NUCLEOTIDE SEQUENCE [LARGE SCALE GENOMIC DNA]</scope>
    <source>
        <strain evidence="1">K81G1</strain>
    </source>
</reference>
<sequence>MVTLVVVLAIVLPLLVLGAVLFVPVRRIWRQDKVTKPWRGLGTWSPGPPDETALEWIRVAYPSGASRVLGAAHRDTITATAYGWHRGYRIFAHEWQWHEVGAGRPRTIQRTVISIELPISVPWLEIKRDGSTGDPGFARAVLTPPVAQWLLADPRAQYYPVRFAGRRVSIAERGGLHVETLGPPADFLVELLSRTPAI</sequence>
<evidence type="ECO:0000313" key="1">
    <source>
        <dbReference type="EMBL" id="KAA9157927.1"/>
    </source>
</evidence>
<accession>A0A5N0V0F9</accession>
<dbReference type="OrthoDB" id="3429251at2"/>
<proteinExistence type="predicted"/>
<name>A0A5N0V0F9_9PSEU</name>
<gene>
    <name evidence="1" type="ORF">FPZ12_023850</name>
</gene>
<evidence type="ECO:0000313" key="2">
    <source>
        <dbReference type="Proteomes" id="UP000319769"/>
    </source>
</evidence>
<dbReference type="AlphaFoldDB" id="A0A5N0V0F9"/>
<dbReference type="Proteomes" id="UP000319769">
    <property type="component" value="Unassembled WGS sequence"/>
</dbReference>
<organism evidence="1 2">
    <name type="scientific">Amycolatopsis acidicola</name>
    <dbReference type="NCBI Taxonomy" id="2596893"/>
    <lineage>
        <taxon>Bacteria</taxon>
        <taxon>Bacillati</taxon>
        <taxon>Actinomycetota</taxon>
        <taxon>Actinomycetes</taxon>
        <taxon>Pseudonocardiales</taxon>
        <taxon>Pseudonocardiaceae</taxon>
        <taxon>Amycolatopsis</taxon>
    </lineage>
</organism>
<protein>
    <recommendedName>
        <fullName evidence="3">DUF3137 domain-containing protein</fullName>
    </recommendedName>
</protein>
<dbReference type="RefSeq" id="WP_144751667.1">
    <property type="nucleotide sequence ID" value="NZ_VMNW02000038.1"/>
</dbReference>
<keyword evidence="2" id="KW-1185">Reference proteome</keyword>
<comment type="caution">
    <text evidence="1">The sequence shown here is derived from an EMBL/GenBank/DDBJ whole genome shotgun (WGS) entry which is preliminary data.</text>
</comment>
<evidence type="ECO:0008006" key="3">
    <source>
        <dbReference type="Google" id="ProtNLM"/>
    </source>
</evidence>
<dbReference type="EMBL" id="VMNW02000038">
    <property type="protein sequence ID" value="KAA9157927.1"/>
    <property type="molecule type" value="Genomic_DNA"/>
</dbReference>